<evidence type="ECO:0000313" key="3">
    <source>
        <dbReference type="Proteomes" id="UP000216605"/>
    </source>
</evidence>
<evidence type="ECO:0000313" key="2">
    <source>
        <dbReference type="EMBL" id="OYQ43249.1"/>
    </source>
</evidence>
<dbReference type="OrthoDB" id="1440774at2"/>
<dbReference type="Proteomes" id="UP000216605">
    <property type="component" value="Unassembled WGS sequence"/>
</dbReference>
<comment type="caution">
    <text evidence="2">The sequence shown here is derived from an EMBL/GenBank/DDBJ whole genome shotgun (WGS) entry which is preliminary data.</text>
</comment>
<keyword evidence="1" id="KW-0732">Signal</keyword>
<dbReference type="InterPro" id="IPR005901">
    <property type="entry name" value="GLPGLI"/>
</dbReference>
<dbReference type="EMBL" id="NOXV01000184">
    <property type="protein sequence ID" value="OYQ43249.1"/>
    <property type="molecule type" value="Genomic_DNA"/>
</dbReference>
<accession>A0A255ZPB6</accession>
<evidence type="ECO:0008006" key="4">
    <source>
        <dbReference type="Google" id="ProtNLM"/>
    </source>
</evidence>
<sequence length="255" mass="29852">MKKNFILLVLASVTMLCFAQPKKTDLKVEYKLFCDTDVPVKATHLLFVKNDVAINQDKLSTTERWTEKPSKYDMNIAKIQGDYEPYMKIDRKKKEMLFFGALGQNIVLVKDIYTDLKWIITKESKTIAGYNCTKATTSYRGREWIAWFTIEIPVPFGPWKLHGLPGLILEAYDSTNRYTYKAVKIEMVTDDIFSKDFSTLMATSRKKVIPIRQFIDENLEYNENRFKALMANTEFEIQVKNEPRSGEELIYEWEE</sequence>
<dbReference type="RefSeq" id="WP_094412685.1">
    <property type="nucleotide sequence ID" value="NZ_NOXV01000184.1"/>
</dbReference>
<feature type="chain" id="PRO_5012084261" description="GLPGLI family protein" evidence="1">
    <location>
        <begin position="20"/>
        <end position="255"/>
    </location>
</feature>
<name>A0A255ZPB6_9FLAO</name>
<evidence type="ECO:0000256" key="1">
    <source>
        <dbReference type="SAM" id="SignalP"/>
    </source>
</evidence>
<gene>
    <name evidence="2" type="ORF">CHU92_03585</name>
</gene>
<protein>
    <recommendedName>
        <fullName evidence="4">GLPGLI family protein</fullName>
    </recommendedName>
</protein>
<keyword evidence="3" id="KW-1185">Reference proteome</keyword>
<proteinExistence type="predicted"/>
<organism evidence="2 3">
    <name type="scientific">Flavobacterium cyanobacteriorum</name>
    <dbReference type="NCBI Taxonomy" id="2022802"/>
    <lineage>
        <taxon>Bacteria</taxon>
        <taxon>Pseudomonadati</taxon>
        <taxon>Bacteroidota</taxon>
        <taxon>Flavobacteriia</taxon>
        <taxon>Flavobacteriales</taxon>
        <taxon>Flavobacteriaceae</taxon>
        <taxon>Flavobacterium</taxon>
    </lineage>
</organism>
<feature type="signal peptide" evidence="1">
    <location>
        <begin position="1"/>
        <end position="19"/>
    </location>
</feature>
<reference evidence="2 3" key="1">
    <citation type="submission" date="2017-07" db="EMBL/GenBank/DDBJ databases">
        <title>Flavobacterium cyanobacteriorum sp. nov., isolated from cyanobacterial aggregates in a eutrophic lake.</title>
        <authorList>
            <person name="Cai H."/>
        </authorList>
    </citation>
    <scope>NUCLEOTIDE SEQUENCE [LARGE SCALE GENOMIC DNA]</scope>
    <source>
        <strain evidence="2 3">TH021</strain>
    </source>
</reference>
<dbReference type="NCBIfam" id="TIGR01200">
    <property type="entry name" value="GLPGLI"/>
    <property type="match status" value="1"/>
</dbReference>
<dbReference type="Pfam" id="PF22252">
    <property type="entry name" value="PNGase_F-II_N"/>
    <property type="match status" value="1"/>
</dbReference>
<dbReference type="AlphaFoldDB" id="A0A255ZPB6"/>